<dbReference type="InterPro" id="IPR011990">
    <property type="entry name" value="TPR-like_helical_dom_sf"/>
</dbReference>
<keyword evidence="4" id="KW-0472">Membrane</keyword>
<accession>A0A4R3MNB6</accession>
<feature type="repeat" description="TPR" evidence="3">
    <location>
        <begin position="127"/>
        <end position="160"/>
    </location>
</feature>
<dbReference type="GO" id="GO:0000993">
    <property type="term" value="F:RNA polymerase II complex binding"/>
    <property type="evidence" value="ECO:0007669"/>
    <property type="project" value="TreeGrafter"/>
</dbReference>
<dbReference type="GO" id="GO:0006368">
    <property type="term" value="P:transcription elongation by RNA polymerase II"/>
    <property type="evidence" value="ECO:0007669"/>
    <property type="project" value="TreeGrafter"/>
</dbReference>
<reference evidence="5 6" key="1">
    <citation type="submission" date="2019-03" db="EMBL/GenBank/DDBJ databases">
        <title>Genomic Encyclopedia of Type Strains, Phase IV (KMG-IV): sequencing the most valuable type-strain genomes for metagenomic binning, comparative biology and taxonomic classification.</title>
        <authorList>
            <person name="Goeker M."/>
        </authorList>
    </citation>
    <scope>NUCLEOTIDE SEQUENCE [LARGE SCALE GENOMIC DNA]</scope>
    <source>
        <strain evidence="5 6">DSM 24629</strain>
    </source>
</reference>
<dbReference type="GO" id="GO:0006355">
    <property type="term" value="P:regulation of DNA-templated transcription"/>
    <property type="evidence" value="ECO:0007669"/>
    <property type="project" value="InterPro"/>
</dbReference>
<keyword evidence="4" id="KW-1133">Transmembrane helix</keyword>
<sequence>MNNLIEISNIYYTKALELIKHNKISQAVDLIHICLKYCAKDVQALNLMGICQYMLCDFDKAYFYWSKSVAFDNENNRANYYLDTLNSDSFKKVIKKYNSAIDNINNFKYKDAISILKEIKKENEELIEPYVILGLCYYELNEYSKAKEHIQYALTMDKDNYKYLLYLNEINCKDVLQNKTHIFKNKIIVSFLFFLLMIISTLYYQRNNNFIDISNRTTEYQKKIQEYSRALDISKTNYNKLISELEYEKEKNDLINADNILHNEDLENNKIFSDNEYEVFNNAIFYFRAKDYSEAIDRFQYIISKGVEENIVAESTYFMAVSYEKSNNYKLAQEYYTIYINNYNTRNYYDDSLYNYGLMLYKQGNVDKSKKILNKLKLDVPDSIFVNSKVKYVLNK</sequence>
<keyword evidence="1" id="KW-0677">Repeat</keyword>
<dbReference type="SMART" id="SM00028">
    <property type="entry name" value="TPR"/>
    <property type="match status" value="4"/>
</dbReference>
<dbReference type="Gene3D" id="1.25.40.10">
    <property type="entry name" value="Tetratricopeptide repeat domain"/>
    <property type="match status" value="3"/>
</dbReference>
<dbReference type="Proteomes" id="UP000294902">
    <property type="component" value="Unassembled WGS sequence"/>
</dbReference>
<keyword evidence="6" id="KW-1185">Reference proteome</keyword>
<dbReference type="OrthoDB" id="1757565at2"/>
<evidence type="ECO:0000313" key="6">
    <source>
        <dbReference type="Proteomes" id="UP000294902"/>
    </source>
</evidence>
<dbReference type="Pfam" id="PF13174">
    <property type="entry name" value="TPR_6"/>
    <property type="match status" value="1"/>
</dbReference>
<evidence type="ECO:0000313" key="5">
    <source>
        <dbReference type="EMBL" id="TCT16000.1"/>
    </source>
</evidence>
<feature type="transmembrane region" description="Helical" evidence="4">
    <location>
        <begin position="187"/>
        <end position="204"/>
    </location>
</feature>
<dbReference type="PANTHER" id="PTHR14027:SF2">
    <property type="entry name" value="RNA POLYMERASE-ASSOCIATED PROTEIN CTR9 HOMOLOG"/>
    <property type="match status" value="1"/>
</dbReference>
<gene>
    <name evidence="5" type="ORF">EDC18_10214</name>
</gene>
<keyword evidence="4" id="KW-0812">Transmembrane</keyword>
<evidence type="ECO:0000256" key="4">
    <source>
        <dbReference type="SAM" id="Phobius"/>
    </source>
</evidence>
<organism evidence="5 6">
    <name type="scientific">Natranaerovirga pectinivora</name>
    <dbReference type="NCBI Taxonomy" id="682400"/>
    <lineage>
        <taxon>Bacteria</taxon>
        <taxon>Bacillati</taxon>
        <taxon>Bacillota</taxon>
        <taxon>Clostridia</taxon>
        <taxon>Lachnospirales</taxon>
        <taxon>Natranaerovirgaceae</taxon>
        <taxon>Natranaerovirga</taxon>
    </lineage>
</organism>
<dbReference type="InterPro" id="IPR031101">
    <property type="entry name" value="Ctr9"/>
</dbReference>
<dbReference type="EMBL" id="SMAL01000002">
    <property type="protein sequence ID" value="TCT16000.1"/>
    <property type="molecule type" value="Genomic_DNA"/>
</dbReference>
<protein>
    <submittedName>
        <fullName evidence="5">Tetratricopeptide repeat protein</fullName>
    </submittedName>
</protein>
<dbReference type="PANTHER" id="PTHR14027">
    <property type="entry name" value="RNA POLYMERASE-ASSOCIATED PROTEIN CTR9"/>
    <property type="match status" value="1"/>
</dbReference>
<comment type="caution">
    <text evidence="5">The sequence shown here is derived from an EMBL/GenBank/DDBJ whole genome shotgun (WGS) entry which is preliminary data.</text>
</comment>
<dbReference type="SUPFAM" id="SSF48452">
    <property type="entry name" value="TPR-like"/>
    <property type="match status" value="2"/>
</dbReference>
<evidence type="ECO:0000256" key="1">
    <source>
        <dbReference type="ARBA" id="ARBA00022737"/>
    </source>
</evidence>
<proteinExistence type="predicted"/>
<keyword evidence="2 3" id="KW-0802">TPR repeat</keyword>
<evidence type="ECO:0000256" key="2">
    <source>
        <dbReference type="ARBA" id="ARBA00022803"/>
    </source>
</evidence>
<dbReference type="AlphaFoldDB" id="A0A4R3MNB6"/>
<name>A0A4R3MNB6_9FIRM</name>
<evidence type="ECO:0000256" key="3">
    <source>
        <dbReference type="PROSITE-ProRule" id="PRU00339"/>
    </source>
</evidence>
<dbReference type="InterPro" id="IPR019734">
    <property type="entry name" value="TPR_rpt"/>
</dbReference>
<dbReference type="RefSeq" id="WP_132250034.1">
    <property type="nucleotide sequence ID" value="NZ_SMAL01000002.1"/>
</dbReference>
<dbReference type="PROSITE" id="PS50005">
    <property type="entry name" value="TPR"/>
    <property type="match status" value="1"/>
</dbReference>